<keyword evidence="2" id="KW-1185">Reference proteome</keyword>
<name>A0A9X2S5K5_9FIRM</name>
<dbReference type="AlphaFoldDB" id="A0A9X2S5K5"/>
<evidence type="ECO:0000313" key="2">
    <source>
        <dbReference type="Proteomes" id="UP001142078"/>
    </source>
</evidence>
<accession>A0A9X2S5K5</accession>
<evidence type="ECO:0000313" key="1">
    <source>
        <dbReference type="EMBL" id="MCR2042677.1"/>
    </source>
</evidence>
<comment type="caution">
    <text evidence="1">The sequence shown here is derived from an EMBL/GenBank/DDBJ whole genome shotgun (WGS) entry which is preliminary data.</text>
</comment>
<gene>
    <name evidence="1" type="ORF">NSA23_00970</name>
</gene>
<dbReference type="Proteomes" id="UP001142078">
    <property type="component" value="Unassembled WGS sequence"/>
</dbReference>
<proteinExistence type="predicted"/>
<reference evidence="1" key="1">
    <citation type="submission" date="2022-07" db="EMBL/GenBank/DDBJ databases">
        <title>Enhanced cultured diversity of the mouse gut microbiota enables custom-made synthetic communities.</title>
        <authorList>
            <person name="Afrizal A."/>
        </authorList>
    </citation>
    <scope>NUCLEOTIDE SEQUENCE</scope>
    <source>
        <strain evidence="1">DSM 29482</strain>
    </source>
</reference>
<dbReference type="EMBL" id="JANJZL010000001">
    <property type="protein sequence ID" value="MCR2042677.1"/>
    <property type="molecule type" value="Genomic_DNA"/>
</dbReference>
<protein>
    <submittedName>
        <fullName evidence="1">Uncharacterized protein</fullName>
    </submittedName>
</protein>
<organism evidence="1 2">
    <name type="scientific">Anaerosalibacter massiliensis</name>
    <dbReference type="NCBI Taxonomy" id="1347392"/>
    <lineage>
        <taxon>Bacteria</taxon>
        <taxon>Bacillati</taxon>
        <taxon>Bacillota</taxon>
        <taxon>Tissierellia</taxon>
        <taxon>Tissierellales</taxon>
        <taxon>Sporanaerobacteraceae</taxon>
        <taxon>Anaerosalibacter</taxon>
    </lineage>
</organism>
<dbReference type="RefSeq" id="WP_187116667.1">
    <property type="nucleotide sequence ID" value="NZ_CABKTM010000043.1"/>
</dbReference>
<sequence>MTIGEYLRKSDINTYRKLKNIYKKKKAKKIKLGDKVENLMRHDSYKRCGRRIKQRS</sequence>